<evidence type="ECO:0000313" key="1">
    <source>
        <dbReference type="EMBL" id="VFJ87364.1"/>
    </source>
</evidence>
<dbReference type="EMBL" id="CAADFH010000001">
    <property type="protein sequence ID" value="VFJ87364.1"/>
    <property type="molecule type" value="Genomic_DNA"/>
</dbReference>
<organism evidence="1">
    <name type="scientific">Candidatus Kentrum sp. LFY</name>
    <dbReference type="NCBI Taxonomy" id="2126342"/>
    <lineage>
        <taxon>Bacteria</taxon>
        <taxon>Pseudomonadati</taxon>
        <taxon>Pseudomonadota</taxon>
        <taxon>Gammaproteobacteria</taxon>
        <taxon>Candidatus Kentrum</taxon>
    </lineage>
</organism>
<proteinExistence type="predicted"/>
<protein>
    <submittedName>
        <fullName evidence="1">Uncharacterized protein</fullName>
    </submittedName>
</protein>
<sequence>MSIYAILINMNKDVVIERIKDKYKKKDFHITEDGYIFVSDPGLTKEVGEKVGLVDYEGPEDKQPVGLIIKQENVLGFYYGSFWEWMNNINSPTSLGS</sequence>
<dbReference type="AlphaFoldDB" id="A0A450U6U0"/>
<reference evidence="1" key="1">
    <citation type="submission" date="2019-02" db="EMBL/GenBank/DDBJ databases">
        <authorList>
            <person name="Gruber-Vodicka R. H."/>
            <person name="Seah K. B. B."/>
        </authorList>
    </citation>
    <scope>NUCLEOTIDE SEQUENCE</scope>
    <source>
        <strain evidence="1">BECK_M6</strain>
    </source>
</reference>
<accession>A0A450U6U0</accession>
<gene>
    <name evidence="1" type="ORF">BECKLFY1418A_GA0070994_100180</name>
</gene>
<name>A0A450U6U0_9GAMM</name>